<name>A0A547PW78_9RHOB</name>
<accession>A0A547PW78</accession>
<dbReference type="InterPro" id="IPR021874">
    <property type="entry name" value="Phage_Mu_Gp27"/>
</dbReference>
<protein>
    <submittedName>
        <fullName evidence="1">DUF3486 family protein</fullName>
    </submittedName>
</protein>
<reference evidence="1 2" key="1">
    <citation type="submission" date="2019-06" db="EMBL/GenBank/DDBJ databases">
        <title>Paenimaribius caenipelagi gen. nov., sp. nov., isolated from a tidal flat.</title>
        <authorList>
            <person name="Yoon J.-H."/>
        </authorList>
    </citation>
    <scope>NUCLEOTIDE SEQUENCE [LARGE SCALE GENOMIC DNA]</scope>
    <source>
        <strain evidence="1 2">JBTF-M29</strain>
    </source>
</reference>
<proteinExistence type="predicted"/>
<evidence type="ECO:0000313" key="1">
    <source>
        <dbReference type="EMBL" id="TRD18382.1"/>
    </source>
</evidence>
<comment type="caution">
    <text evidence="1">The sequence shown here is derived from an EMBL/GenBank/DDBJ whole genome shotgun (WGS) entry which is preliminary data.</text>
</comment>
<evidence type="ECO:0000313" key="2">
    <source>
        <dbReference type="Proteomes" id="UP000318590"/>
    </source>
</evidence>
<dbReference type="Pfam" id="PF11985">
    <property type="entry name" value="Phage_Mu_Gp27"/>
    <property type="match status" value="1"/>
</dbReference>
<dbReference type="OrthoDB" id="371328at2"/>
<sequence>MPPPRKVDLLPKELRVWLQDELRARGFGGYEALAEALNVRLEEEGLTLRIGKSAIHAYGQEFKDYAEAQEKAQDEMRAFLEEVSVADEVDVTSALFQQLTTIAWRLQMTMAKPDQLPDPRGMKDLTTALNNLIRSSELRAGILKAERTAQSEKLEEAVAAGEIDKLAADKARAIMGFG</sequence>
<keyword evidence="2" id="KW-1185">Reference proteome</keyword>
<dbReference type="EMBL" id="VFSV01000020">
    <property type="protein sequence ID" value="TRD18382.1"/>
    <property type="molecule type" value="Genomic_DNA"/>
</dbReference>
<dbReference type="AlphaFoldDB" id="A0A547PW78"/>
<organism evidence="1 2">
    <name type="scientific">Palleronia caenipelagi</name>
    <dbReference type="NCBI Taxonomy" id="2489174"/>
    <lineage>
        <taxon>Bacteria</taxon>
        <taxon>Pseudomonadati</taxon>
        <taxon>Pseudomonadota</taxon>
        <taxon>Alphaproteobacteria</taxon>
        <taxon>Rhodobacterales</taxon>
        <taxon>Roseobacteraceae</taxon>
        <taxon>Palleronia</taxon>
    </lineage>
</organism>
<dbReference type="Proteomes" id="UP000318590">
    <property type="component" value="Unassembled WGS sequence"/>
</dbReference>
<gene>
    <name evidence="1" type="ORF">FEV53_12050</name>
</gene>
<dbReference type="RefSeq" id="WP_142835054.1">
    <property type="nucleotide sequence ID" value="NZ_VFSV01000020.1"/>
</dbReference>